<keyword evidence="7" id="KW-0457">Lysine biosynthesis</keyword>
<feature type="domain" description="Dihydrodipicolinate reductase N-terminal" evidence="12">
    <location>
        <begin position="9"/>
        <end position="104"/>
    </location>
</feature>
<evidence type="ECO:0000256" key="3">
    <source>
        <dbReference type="ARBA" id="ARBA00022857"/>
    </source>
</evidence>
<keyword evidence="6" id="KW-0520">NAD</keyword>
<evidence type="ECO:0000256" key="11">
    <source>
        <dbReference type="ARBA" id="ARBA00049396"/>
    </source>
</evidence>
<feature type="domain" description="Dihydrodipicolinate reductase C-terminal" evidence="13">
    <location>
        <begin position="117"/>
        <end position="219"/>
    </location>
</feature>
<dbReference type="InterPro" id="IPR000846">
    <property type="entry name" value="DapB_N"/>
</dbReference>
<evidence type="ECO:0000256" key="1">
    <source>
        <dbReference type="ARBA" id="ARBA00006642"/>
    </source>
</evidence>
<proteinExistence type="inferred from homology"/>
<gene>
    <name evidence="14" type="ORF">U3653_21395</name>
</gene>
<evidence type="ECO:0000256" key="5">
    <source>
        <dbReference type="ARBA" id="ARBA00023002"/>
    </source>
</evidence>
<organism evidence="14 15">
    <name type="scientific">Nocardia implantans</name>
    <dbReference type="NCBI Taxonomy" id="3108168"/>
    <lineage>
        <taxon>Bacteria</taxon>
        <taxon>Bacillati</taxon>
        <taxon>Actinomycetota</taxon>
        <taxon>Actinomycetes</taxon>
        <taxon>Mycobacteriales</taxon>
        <taxon>Nocardiaceae</taxon>
        <taxon>Nocardia</taxon>
    </lineage>
</organism>
<evidence type="ECO:0000256" key="6">
    <source>
        <dbReference type="ARBA" id="ARBA00023027"/>
    </source>
</evidence>
<dbReference type="EMBL" id="JAYKYQ010000009">
    <property type="protein sequence ID" value="MEB3512593.1"/>
    <property type="molecule type" value="Genomic_DNA"/>
</dbReference>
<keyword evidence="3" id="KW-0521">NADP</keyword>
<evidence type="ECO:0000256" key="9">
    <source>
        <dbReference type="ARBA" id="ARBA00038983"/>
    </source>
</evidence>
<comment type="pathway">
    <text evidence="8">Amino-acid biosynthesis; L-lysine biosynthesis via DAP pathway; (S)-tetrahydrodipicolinate from L-aspartate: step 4/4.</text>
</comment>
<comment type="caution">
    <text evidence="14">The sequence shown here is derived from an EMBL/GenBank/DDBJ whole genome shotgun (WGS) entry which is preliminary data.</text>
</comment>
<dbReference type="Gene3D" id="3.40.50.720">
    <property type="entry name" value="NAD(P)-binding Rossmann-like Domain"/>
    <property type="match status" value="1"/>
</dbReference>
<protein>
    <recommendedName>
        <fullName evidence="9">4-hydroxy-tetrahydrodipicolinate reductase</fullName>
        <ecNumber evidence="9">1.17.1.8</ecNumber>
    </recommendedName>
</protein>
<dbReference type="RefSeq" id="WP_195081707.1">
    <property type="nucleotide sequence ID" value="NZ_JAYESH010000007.1"/>
</dbReference>
<dbReference type="PIRSF" id="PIRSF000161">
    <property type="entry name" value="DHPR"/>
    <property type="match status" value="1"/>
</dbReference>
<dbReference type="InterPro" id="IPR022663">
    <property type="entry name" value="DapB_C"/>
</dbReference>
<dbReference type="PANTHER" id="PTHR20836">
    <property type="entry name" value="DIHYDRODIPICOLINATE REDUCTASE"/>
    <property type="match status" value="1"/>
</dbReference>
<dbReference type="EC" id="1.17.1.8" evidence="9"/>
<keyword evidence="4" id="KW-0220">Diaminopimelate biosynthesis</keyword>
<dbReference type="SUPFAM" id="SSF51735">
    <property type="entry name" value="NAD(P)-binding Rossmann-fold domains"/>
    <property type="match status" value="1"/>
</dbReference>
<dbReference type="InterPro" id="IPR036291">
    <property type="entry name" value="NAD(P)-bd_dom_sf"/>
</dbReference>
<comment type="similarity">
    <text evidence="1">Belongs to the DapB family.</text>
</comment>
<dbReference type="Proteomes" id="UP001348098">
    <property type="component" value="Unassembled WGS sequence"/>
</dbReference>
<sequence length="231" mass="23460">MSRTPDRPVAVIGATGRLGRAVLAACERAGVPVVTTADSAGWTVGETAPGVVIDASRPAALDAVAGYCVRTGAALLSCVSGRPGSAQDTLSALAQRVPVMVAANLSPLHWVQARAVELAARLAVALVPDAEFTVLDRHPTTKIDAPSATATNLAALLPDGAAVLAQRYGMPVSDHHVVIASAGESWELSHRVRDLGGPAAAALGLAAWLEQAEPGRYTAAEAFAELAGVPV</sequence>
<evidence type="ECO:0000256" key="2">
    <source>
        <dbReference type="ARBA" id="ARBA00022605"/>
    </source>
</evidence>
<dbReference type="PANTHER" id="PTHR20836:SF0">
    <property type="entry name" value="4-HYDROXY-TETRAHYDRODIPICOLINATE REDUCTASE 1, CHLOROPLASTIC-RELATED"/>
    <property type="match status" value="1"/>
</dbReference>
<accession>A0ABU6AYM1</accession>
<evidence type="ECO:0000256" key="8">
    <source>
        <dbReference type="ARBA" id="ARBA00037922"/>
    </source>
</evidence>
<dbReference type="Pfam" id="PF05173">
    <property type="entry name" value="DapB_C"/>
    <property type="match status" value="1"/>
</dbReference>
<keyword evidence="5" id="KW-0560">Oxidoreductase</keyword>
<keyword evidence="15" id="KW-1185">Reference proteome</keyword>
<evidence type="ECO:0000313" key="15">
    <source>
        <dbReference type="Proteomes" id="UP001348098"/>
    </source>
</evidence>
<dbReference type="SUPFAM" id="SSF55347">
    <property type="entry name" value="Glyceraldehyde-3-phosphate dehydrogenase-like, C-terminal domain"/>
    <property type="match status" value="1"/>
</dbReference>
<evidence type="ECO:0000256" key="7">
    <source>
        <dbReference type="ARBA" id="ARBA00023154"/>
    </source>
</evidence>
<evidence type="ECO:0000259" key="13">
    <source>
        <dbReference type="Pfam" id="PF05173"/>
    </source>
</evidence>
<comment type="catalytic activity">
    <reaction evidence="11">
        <text>(S)-2,3,4,5-tetrahydrodipicolinate + NAD(+) + H2O = (2S,4S)-4-hydroxy-2,3,4,5-tetrahydrodipicolinate + NADH + H(+)</text>
        <dbReference type="Rhea" id="RHEA:35323"/>
        <dbReference type="ChEBI" id="CHEBI:15377"/>
        <dbReference type="ChEBI" id="CHEBI:15378"/>
        <dbReference type="ChEBI" id="CHEBI:16845"/>
        <dbReference type="ChEBI" id="CHEBI:57540"/>
        <dbReference type="ChEBI" id="CHEBI:57945"/>
        <dbReference type="ChEBI" id="CHEBI:67139"/>
        <dbReference type="EC" id="1.17.1.8"/>
    </reaction>
</comment>
<comment type="catalytic activity">
    <reaction evidence="10">
        <text>(S)-2,3,4,5-tetrahydrodipicolinate + NADP(+) + H2O = (2S,4S)-4-hydroxy-2,3,4,5-tetrahydrodipicolinate + NADPH + H(+)</text>
        <dbReference type="Rhea" id="RHEA:35331"/>
        <dbReference type="ChEBI" id="CHEBI:15377"/>
        <dbReference type="ChEBI" id="CHEBI:15378"/>
        <dbReference type="ChEBI" id="CHEBI:16845"/>
        <dbReference type="ChEBI" id="CHEBI:57783"/>
        <dbReference type="ChEBI" id="CHEBI:58349"/>
        <dbReference type="ChEBI" id="CHEBI:67139"/>
        <dbReference type="EC" id="1.17.1.8"/>
    </reaction>
</comment>
<dbReference type="Gene3D" id="3.30.360.10">
    <property type="entry name" value="Dihydrodipicolinate Reductase, domain 2"/>
    <property type="match status" value="1"/>
</dbReference>
<evidence type="ECO:0000256" key="4">
    <source>
        <dbReference type="ARBA" id="ARBA00022915"/>
    </source>
</evidence>
<dbReference type="InterPro" id="IPR023940">
    <property type="entry name" value="DHDPR_bac"/>
</dbReference>
<evidence type="ECO:0000259" key="12">
    <source>
        <dbReference type="Pfam" id="PF01113"/>
    </source>
</evidence>
<name>A0ABU6AYM1_9NOCA</name>
<dbReference type="Pfam" id="PF01113">
    <property type="entry name" value="DapB_N"/>
    <property type="match status" value="1"/>
</dbReference>
<reference evidence="14 15" key="1">
    <citation type="submission" date="2023-12" db="EMBL/GenBank/DDBJ databases">
        <title>novel species in genus Nocarida.</title>
        <authorList>
            <person name="Li Z."/>
        </authorList>
    </citation>
    <scope>NUCLEOTIDE SEQUENCE [LARGE SCALE GENOMIC DNA]</scope>
    <source>
        <strain evidence="14 15">CDC186</strain>
    </source>
</reference>
<keyword evidence="2" id="KW-0028">Amino-acid biosynthesis</keyword>
<evidence type="ECO:0000313" key="14">
    <source>
        <dbReference type="EMBL" id="MEB3512593.1"/>
    </source>
</evidence>
<evidence type="ECO:0000256" key="10">
    <source>
        <dbReference type="ARBA" id="ARBA00049080"/>
    </source>
</evidence>